<dbReference type="RefSeq" id="WP_008817482.1">
    <property type="nucleotide sequence ID" value="NZ_AP025565.1"/>
</dbReference>
<feature type="domain" description="SsuA/THI5-like" evidence="2">
    <location>
        <begin position="44"/>
        <end position="249"/>
    </location>
</feature>
<dbReference type="GO" id="GO:0009228">
    <property type="term" value="P:thiamine biosynthetic process"/>
    <property type="evidence" value="ECO:0007669"/>
    <property type="project" value="InterPro"/>
</dbReference>
<feature type="chain" id="PRO_5043118496" evidence="1">
    <location>
        <begin position="24"/>
        <end position="335"/>
    </location>
</feature>
<accession>A0A099IC05</accession>
<proteinExistence type="predicted"/>
<dbReference type="Pfam" id="PF09084">
    <property type="entry name" value="NMT1"/>
    <property type="match status" value="1"/>
</dbReference>
<dbReference type="SUPFAM" id="SSF53850">
    <property type="entry name" value="Periplasmic binding protein-like II"/>
    <property type="match status" value="1"/>
</dbReference>
<dbReference type="Proteomes" id="UP000030008">
    <property type="component" value="Unassembled WGS sequence"/>
</dbReference>
<keyword evidence="1" id="KW-0732">Signal</keyword>
<keyword evidence="3" id="KW-0808">Transferase</keyword>
<evidence type="ECO:0000259" key="2">
    <source>
        <dbReference type="Pfam" id="PF09084"/>
    </source>
</evidence>
<reference evidence="4" key="3">
    <citation type="journal article" date="2022" name="Clin. Infect. Dis.">
        <title>Association between Clostridium innocuum and antibiotic-associated diarrhea in adults and children: A cross-sectional study and comparative genomics analysis.</title>
        <authorList>
            <person name="Cherny K.E."/>
            <person name="Muscat E.B."/>
            <person name="Balaji A."/>
            <person name="Mukherjee J."/>
            <person name="Ozer E.A."/>
            <person name="Angarone M.P."/>
            <person name="Hauser A.R."/>
            <person name="Sichel J.S."/>
            <person name="Amponsah E."/>
            <person name="Kociolek L.K."/>
        </authorList>
    </citation>
    <scope>NUCLEOTIDE SEQUENCE</scope>
    <source>
        <strain evidence="4">NU1-AC-029v</strain>
    </source>
</reference>
<dbReference type="PANTHER" id="PTHR31528:SF15">
    <property type="entry name" value="RIBOFLAVIN-BINDING PROTEIN RIBY"/>
    <property type="match status" value="1"/>
</dbReference>
<dbReference type="PANTHER" id="PTHR31528">
    <property type="entry name" value="4-AMINO-5-HYDROXYMETHYL-2-METHYLPYRIMIDINE PHOSPHATE SYNTHASE THI11-RELATED"/>
    <property type="match status" value="1"/>
</dbReference>
<dbReference type="EMBL" id="JQIF01000001">
    <property type="protein sequence ID" value="KGJ55076.1"/>
    <property type="molecule type" value="Genomic_DNA"/>
</dbReference>
<dbReference type="EMBL" id="WWTN01000010">
    <property type="protein sequence ID" value="MZH55689.1"/>
    <property type="molecule type" value="Genomic_DNA"/>
</dbReference>
<gene>
    <name evidence="3" type="ORF">CIAN88_00435</name>
    <name evidence="5" type="ORF">GT664_07950</name>
    <name evidence="4" type="ORF">MKC95_14435</name>
</gene>
<evidence type="ECO:0000313" key="5">
    <source>
        <dbReference type="EMBL" id="MZH55689.1"/>
    </source>
</evidence>
<comment type="caution">
    <text evidence="3">The sequence shown here is derived from an EMBL/GenBank/DDBJ whole genome shotgun (WGS) entry which is preliminary data.</text>
</comment>
<dbReference type="Gene3D" id="3.40.190.10">
    <property type="entry name" value="Periplasmic binding protein-like II"/>
    <property type="match status" value="2"/>
</dbReference>
<evidence type="ECO:0000313" key="4">
    <source>
        <dbReference type="EMBL" id="MCR0233968.1"/>
    </source>
</evidence>
<protein>
    <submittedName>
        <fullName evidence="4">ABC transporter substrate-binding protein</fullName>
    </submittedName>
    <submittedName>
        <fullName evidence="3">Myristoyl transferase</fullName>
    </submittedName>
</protein>
<sequence length="335" mass="36854">MKKFCFILLSLCLLSGCTGSSFHPYKNTDGLFEVDIQIDGAATPYYAPLYLAQEKGYFKEEGLQVNFYYASAAEIVKNVGAGNVPFGFPNADTVLLGRGNGVPVNIIHTTYQKGLGAIIYKSESGIHKIQDLKGKTIAITSYGSPNYIQLKVILQQNGLSIHDVQIKVIGTGAIVNALVSNQVDAICFSKLRTYELQSSGIDVKQFLSNDYMPSYGNVVITSQTFLKEHPEICRGFTNALNRGMQDIIEGQVQEAVNIAKEKFTPSIAGSEQKYIDIISQEFVKNLWVSEDTAVYGYGYSNLHDYQIYIDLLQKNGLFKTSFPADELIVQPGGAS</sequence>
<name>A0A099IC05_CLOIN</name>
<evidence type="ECO:0000313" key="3">
    <source>
        <dbReference type="EMBL" id="KGJ55076.1"/>
    </source>
</evidence>
<feature type="signal peptide" evidence="1">
    <location>
        <begin position="1"/>
        <end position="23"/>
    </location>
</feature>
<dbReference type="InterPro" id="IPR027939">
    <property type="entry name" value="NMT1/THI5"/>
</dbReference>
<dbReference type="PROSITE" id="PS51257">
    <property type="entry name" value="PROKAR_LIPOPROTEIN"/>
    <property type="match status" value="1"/>
</dbReference>
<dbReference type="InterPro" id="IPR015168">
    <property type="entry name" value="SsuA/THI5"/>
</dbReference>
<dbReference type="Proteomes" id="UP001203972">
    <property type="component" value="Unassembled WGS sequence"/>
</dbReference>
<reference evidence="5" key="2">
    <citation type="journal article" date="2019" name="Nat. Med.">
        <title>A library of human gut bacterial isolates paired with longitudinal multiomics data enables mechanistic microbiome research.</title>
        <authorList>
            <person name="Poyet M."/>
            <person name="Groussin M."/>
            <person name="Gibbons S.M."/>
            <person name="Avila-Pacheco J."/>
            <person name="Jiang X."/>
            <person name="Kearney S.M."/>
            <person name="Perrotta A.R."/>
            <person name="Berdy B."/>
            <person name="Zhao S."/>
            <person name="Lieberman T.D."/>
            <person name="Swanson P.K."/>
            <person name="Smith M."/>
            <person name="Roesemann S."/>
            <person name="Alexander J.E."/>
            <person name="Rich S.A."/>
            <person name="Livny J."/>
            <person name="Vlamakis H."/>
            <person name="Clish C."/>
            <person name="Bullock K."/>
            <person name="Deik A."/>
            <person name="Scott J."/>
            <person name="Pierce K.A."/>
            <person name="Xavier R.J."/>
            <person name="Alm E.J."/>
        </authorList>
    </citation>
    <scope>NUCLEOTIDE SEQUENCE</scope>
    <source>
        <strain evidence="5">BIOML-A12</strain>
    </source>
</reference>
<dbReference type="AlphaFoldDB" id="A0A099IC05"/>
<organism evidence="3 6">
    <name type="scientific">Clostridium innocuum</name>
    <dbReference type="NCBI Taxonomy" id="1522"/>
    <lineage>
        <taxon>Bacteria</taxon>
        <taxon>Bacillati</taxon>
        <taxon>Bacillota</taxon>
        <taxon>Clostridia</taxon>
        <taxon>Eubacteriales</taxon>
        <taxon>Clostridiaceae</taxon>
        <taxon>Clostridium</taxon>
    </lineage>
</organism>
<evidence type="ECO:0000313" key="6">
    <source>
        <dbReference type="Proteomes" id="UP000030008"/>
    </source>
</evidence>
<dbReference type="EMBL" id="JAKTMA010000026">
    <property type="protein sequence ID" value="MCR0233968.1"/>
    <property type="molecule type" value="Genomic_DNA"/>
</dbReference>
<evidence type="ECO:0000256" key="1">
    <source>
        <dbReference type="SAM" id="SignalP"/>
    </source>
</evidence>
<reference evidence="3 6" key="1">
    <citation type="submission" date="2014-08" db="EMBL/GenBank/DDBJ databases">
        <title>Clostridium innocuum, an unnegligible vancomycin-resistant pathogen causing extra-intestinal infections.</title>
        <authorList>
            <person name="Feng Y."/>
            <person name="Chiu C.-H."/>
        </authorList>
    </citation>
    <scope>NUCLEOTIDE SEQUENCE [LARGE SCALE GENOMIC DNA]</scope>
    <source>
        <strain evidence="3 6">AN88</strain>
    </source>
</reference>
<dbReference type="GO" id="GO:0016740">
    <property type="term" value="F:transferase activity"/>
    <property type="evidence" value="ECO:0007669"/>
    <property type="project" value="UniProtKB-KW"/>
</dbReference>
<dbReference type="Proteomes" id="UP000604383">
    <property type="component" value="Unassembled WGS sequence"/>
</dbReference>